<name>A0AAP6ZQ42_9VIBR</name>
<dbReference type="RefSeq" id="WP_171352789.1">
    <property type="nucleotide sequence ID" value="NZ_VTXP01000005.1"/>
</dbReference>
<keyword evidence="1" id="KW-0472">Membrane</keyword>
<evidence type="ECO:0000313" key="3">
    <source>
        <dbReference type="Proteomes" id="UP000576645"/>
    </source>
</evidence>
<comment type="caution">
    <text evidence="2">The sequence shown here is derived from an EMBL/GenBank/DDBJ whole genome shotgun (WGS) entry which is preliminary data.</text>
</comment>
<dbReference type="AlphaFoldDB" id="A0AAP6ZQ42"/>
<accession>A0AAP6ZQ42</accession>
<proteinExistence type="predicted"/>
<sequence length="144" mass="16336">MNGKGRFCIAATIFLIVIVVFFFVGKGEREKRYQDIFFLSPYSHYFVRAFSAKEFSIAQEGQLGKMHHCLTQYRSGLDKRAPEAATGSSGYMELTVDFYKIYLGINQGEVTSVRLYKYDSDGDYVYQSGTVAVNCNVKLLNTLD</sequence>
<gene>
    <name evidence="2" type="ORF">F0238_12510</name>
</gene>
<keyword evidence="1" id="KW-0812">Transmembrane</keyword>
<evidence type="ECO:0000256" key="1">
    <source>
        <dbReference type="SAM" id="Phobius"/>
    </source>
</evidence>
<protein>
    <submittedName>
        <fullName evidence="2">Uncharacterized protein</fullName>
    </submittedName>
</protein>
<evidence type="ECO:0000313" key="2">
    <source>
        <dbReference type="EMBL" id="NOJ23550.1"/>
    </source>
</evidence>
<reference evidence="2 3" key="1">
    <citation type="submission" date="2019-09" db="EMBL/GenBank/DDBJ databases">
        <title>Draft genome sequencing and comparative genomics of hatchery-associated Vibrios.</title>
        <authorList>
            <person name="Kehlet-Delgado H."/>
            <person name="Mueller R.S."/>
        </authorList>
    </citation>
    <scope>NUCLEOTIDE SEQUENCE [LARGE SCALE GENOMIC DNA]</scope>
    <source>
        <strain evidence="2 3">09-121-3</strain>
    </source>
</reference>
<organism evidence="2 3">
    <name type="scientific">Vibrio coralliilyticus</name>
    <dbReference type="NCBI Taxonomy" id="190893"/>
    <lineage>
        <taxon>Bacteria</taxon>
        <taxon>Pseudomonadati</taxon>
        <taxon>Pseudomonadota</taxon>
        <taxon>Gammaproteobacteria</taxon>
        <taxon>Vibrionales</taxon>
        <taxon>Vibrionaceae</taxon>
        <taxon>Vibrio</taxon>
    </lineage>
</organism>
<keyword evidence="1" id="KW-1133">Transmembrane helix</keyword>
<dbReference type="EMBL" id="VTXP01000005">
    <property type="protein sequence ID" value="NOJ23550.1"/>
    <property type="molecule type" value="Genomic_DNA"/>
</dbReference>
<dbReference type="Proteomes" id="UP000576645">
    <property type="component" value="Unassembled WGS sequence"/>
</dbReference>
<feature type="transmembrane region" description="Helical" evidence="1">
    <location>
        <begin position="7"/>
        <end position="25"/>
    </location>
</feature>